<proteinExistence type="predicted"/>
<sequence>MAICKSSNLNNIEKNQDYQFLKFFFCFYFTSFKVIEIHCPFTTKKTFRKKMKRKRQDLEEKSLSNISPLIKRRRLDSKSKQAEEEEEEGQTEKNTNNEQQNNSKNTLKQSVLSFPVLRGQQRYENKVSTKVNLKSKLSNDNKKEEEEIFLYESEYLKKYIIKEFSNEQINDNAKEKEKEKGKGRQMQMKLYLNKNGDENENNNKILYNHSNSKILFLNYENIKTLPKNCLIFKLIENMDRCLGSDVGESIEQNVYKSDESIRNNEYVYIYVNALKEMIGCVVCESIKCGHYIKEDVINCVLMEKEEEDNEKNNNNNSNNNSIPCYVGIVKLWVHSKYRKRGIASTIIDTLRQHFIYGIVIKKHQVAFSQPTHFGRIFATHYCQNPRFLIY</sequence>
<protein>
    <recommendedName>
        <fullName evidence="3">N-acetyltransferase ESCO acetyl-transferase domain-containing protein</fullName>
    </recommendedName>
</protein>
<keyword evidence="2" id="KW-0472">Membrane</keyword>
<dbReference type="PANTHER" id="PTHR45884">
    <property type="entry name" value="N-ACETYLTRANSFERASE ECO"/>
    <property type="match status" value="1"/>
</dbReference>
<dbReference type="Gene3D" id="3.40.630.30">
    <property type="match status" value="1"/>
</dbReference>
<evidence type="ECO:0000313" key="4">
    <source>
        <dbReference type="EMBL" id="ETO14130.1"/>
    </source>
</evidence>
<dbReference type="PANTHER" id="PTHR45884:SF2">
    <property type="entry name" value="N-ACETYLTRANSFERASE ECO"/>
    <property type="match status" value="1"/>
</dbReference>
<dbReference type="OrthoDB" id="428854at2759"/>
<keyword evidence="5" id="KW-1185">Reference proteome</keyword>
<keyword evidence="2" id="KW-1133">Transmembrane helix</keyword>
<reference evidence="4 5" key="1">
    <citation type="journal article" date="2013" name="Curr. Biol.">
        <title>The Genome of the Foraminiferan Reticulomyxa filosa.</title>
        <authorList>
            <person name="Glockner G."/>
            <person name="Hulsmann N."/>
            <person name="Schleicher M."/>
            <person name="Noegel A.A."/>
            <person name="Eichinger L."/>
            <person name="Gallinger C."/>
            <person name="Pawlowski J."/>
            <person name="Sierra R."/>
            <person name="Euteneuer U."/>
            <person name="Pillet L."/>
            <person name="Moustafa A."/>
            <person name="Platzer M."/>
            <person name="Groth M."/>
            <person name="Szafranski K."/>
            <person name="Schliwa M."/>
        </authorList>
    </citation>
    <scope>NUCLEOTIDE SEQUENCE [LARGE SCALE GENOMIC DNA]</scope>
</reference>
<dbReference type="GO" id="GO:0000785">
    <property type="term" value="C:chromatin"/>
    <property type="evidence" value="ECO:0007669"/>
    <property type="project" value="TreeGrafter"/>
</dbReference>
<evidence type="ECO:0000259" key="3">
    <source>
        <dbReference type="Pfam" id="PF13880"/>
    </source>
</evidence>
<dbReference type="GO" id="GO:0061733">
    <property type="term" value="F:protein-lysine-acetyltransferase activity"/>
    <property type="evidence" value="ECO:0007669"/>
    <property type="project" value="TreeGrafter"/>
</dbReference>
<organism evidence="4 5">
    <name type="scientific">Reticulomyxa filosa</name>
    <dbReference type="NCBI Taxonomy" id="46433"/>
    <lineage>
        <taxon>Eukaryota</taxon>
        <taxon>Sar</taxon>
        <taxon>Rhizaria</taxon>
        <taxon>Retaria</taxon>
        <taxon>Foraminifera</taxon>
        <taxon>Monothalamids</taxon>
        <taxon>Reticulomyxidae</taxon>
        <taxon>Reticulomyxa</taxon>
    </lineage>
</organism>
<gene>
    <name evidence="4" type="ORF">RFI_23237</name>
</gene>
<comment type="caution">
    <text evidence="4">The sequence shown here is derived from an EMBL/GenBank/DDBJ whole genome shotgun (WGS) entry which is preliminary data.</text>
</comment>
<evidence type="ECO:0000256" key="1">
    <source>
        <dbReference type="SAM" id="MobiDB-lite"/>
    </source>
</evidence>
<name>X6MM12_RETFI</name>
<feature type="region of interest" description="Disordered" evidence="1">
    <location>
        <begin position="74"/>
        <end position="107"/>
    </location>
</feature>
<dbReference type="Proteomes" id="UP000023152">
    <property type="component" value="Unassembled WGS sequence"/>
</dbReference>
<feature type="transmembrane region" description="Helical" evidence="2">
    <location>
        <begin position="20"/>
        <end position="43"/>
    </location>
</feature>
<dbReference type="GO" id="GO:0005634">
    <property type="term" value="C:nucleus"/>
    <property type="evidence" value="ECO:0007669"/>
    <property type="project" value="TreeGrafter"/>
</dbReference>
<feature type="compositionally biased region" description="Low complexity" evidence="1">
    <location>
        <begin position="92"/>
        <end position="106"/>
    </location>
</feature>
<dbReference type="InterPro" id="IPR028009">
    <property type="entry name" value="ESCO_Acetyltransf_dom"/>
</dbReference>
<accession>X6MM12</accession>
<feature type="domain" description="N-acetyltransferase ESCO acetyl-transferase" evidence="3">
    <location>
        <begin position="323"/>
        <end position="390"/>
    </location>
</feature>
<dbReference type="AlphaFoldDB" id="X6MM12"/>
<evidence type="ECO:0000313" key="5">
    <source>
        <dbReference type="Proteomes" id="UP000023152"/>
    </source>
</evidence>
<dbReference type="GO" id="GO:0007064">
    <property type="term" value="P:mitotic sister chromatid cohesion"/>
    <property type="evidence" value="ECO:0007669"/>
    <property type="project" value="TreeGrafter"/>
</dbReference>
<dbReference type="EMBL" id="ASPP01020195">
    <property type="protein sequence ID" value="ETO14130.1"/>
    <property type="molecule type" value="Genomic_DNA"/>
</dbReference>
<evidence type="ECO:0000256" key="2">
    <source>
        <dbReference type="SAM" id="Phobius"/>
    </source>
</evidence>
<dbReference type="Pfam" id="PF13880">
    <property type="entry name" value="Acetyltransf_13"/>
    <property type="match status" value="1"/>
</dbReference>
<keyword evidence="2" id="KW-0812">Transmembrane</keyword>